<evidence type="ECO:0000313" key="6">
    <source>
        <dbReference type="Proteomes" id="UP001057280"/>
    </source>
</evidence>
<dbReference type="GO" id="GO:0005829">
    <property type="term" value="C:cytosol"/>
    <property type="evidence" value="ECO:0007669"/>
    <property type="project" value="TreeGrafter"/>
</dbReference>
<dbReference type="GO" id="GO:0003677">
    <property type="term" value="F:DNA binding"/>
    <property type="evidence" value="ECO:0007669"/>
    <property type="project" value="UniProtKB-KW"/>
</dbReference>
<proteinExistence type="predicted"/>
<keyword evidence="3" id="KW-0804">Transcription</keyword>
<dbReference type="EMBL" id="JACACB010000024">
    <property type="protein sequence ID" value="MCO8298500.1"/>
    <property type="molecule type" value="Genomic_DNA"/>
</dbReference>
<evidence type="ECO:0000259" key="4">
    <source>
        <dbReference type="PROSITE" id="PS50943"/>
    </source>
</evidence>
<dbReference type="RefSeq" id="WP_094243906.1">
    <property type="nucleotide sequence ID" value="NZ_CP020017.1"/>
</dbReference>
<dbReference type="InterPro" id="IPR050807">
    <property type="entry name" value="TransReg_Diox_bact_type"/>
</dbReference>
<protein>
    <submittedName>
        <fullName evidence="5">Helix-turn-helix transcriptional regulator</fullName>
    </submittedName>
</protein>
<reference evidence="5" key="2">
    <citation type="journal article" date="2021" name="BMC Microbiol.">
        <title>The diversity among the species Tetragenococcus halophilus including new isolates from a lupine seed fermentation.</title>
        <authorList>
            <person name="Link T."/>
            <person name="Vogel R.F."/>
            <person name="Ehrmann M.A."/>
        </authorList>
    </citation>
    <scope>NUCLEOTIDE SEQUENCE</scope>
    <source>
        <strain evidence="5">TMW 2.2257</strain>
    </source>
</reference>
<evidence type="ECO:0000256" key="2">
    <source>
        <dbReference type="ARBA" id="ARBA00023125"/>
    </source>
</evidence>
<dbReference type="InterPro" id="IPR010982">
    <property type="entry name" value="Lambda_DNA-bd_dom_sf"/>
</dbReference>
<evidence type="ECO:0000313" key="5">
    <source>
        <dbReference type="EMBL" id="MCO8298500.1"/>
    </source>
</evidence>
<evidence type="ECO:0000256" key="3">
    <source>
        <dbReference type="ARBA" id="ARBA00023163"/>
    </source>
</evidence>
<keyword evidence="2" id="KW-0238">DNA-binding</keyword>
<keyword evidence="1" id="KW-0805">Transcription regulation</keyword>
<reference evidence="5" key="1">
    <citation type="submission" date="2020-06" db="EMBL/GenBank/DDBJ databases">
        <authorList>
            <person name="Link T."/>
            <person name="Ehrmann M."/>
        </authorList>
    </citation>
    <scope>NUCLEOTIDE SEQUENCE</scope>
    <source>
        <strain evidence="5">TMW 2.2257</strain>
    </source>
</reference>
<name>A0AB35HQY1_TETHA</name>
<dbReference type="CDD" id="cd00093">
    <property type="entry name" value="HTH_XRE"/>
    <property type="match status" value="1"/>
</dbReference>
<dbReference type="InterPro" id="IPR001387">
    <property type="entry name" value="Cro/C1-type_HTH"/>
</dbReference>
<feature type="domain" description="HTH cro/C1-type" evidence="4">
    <location>
        <begin position="13"/>
        <end position="67"/>
    </location>
</feature>
<sequence length="108" mass="12139">MKLSQLDKVGPHVAAYRNKAGLTQQQLATETGLSPQFIGFIENGNRNISLQTLIKITNVFGIDIITFLSPFEQQDENLGQLIQKIEHSSKKDSYIQMFNNILDTADNE</sequence>
<dbReference type="PROSITE" id="PS50943">
    <property type="entry name" value="HTH_CROC1"/>
    <property type="match status" value="1"/>
</dbReference>
<dbReference type="SUPFAM" id="SSF47413">
    <property type="entry name" value="lambda repressor-like DNA-binding domains"/>
    <property type="match status" value="1"/>
</dbReference>
<dbReference type="Proteomes" id="UP001057280">
    <property type="component" value="Unassembled WGS sequence"/>
</dbReference>
<dbReference type="AlphaFoldDB" id="A0AB35HQY1"/>
<evidence type="ECO:0000256" key="1">
    <source>
        <dbReference type="ARBA" id="ARBA00023015"/>
    </source>
</evidence>
<accession>A0AB35HQY1</accession>
<comment type="caution">
    <text evidence="5">The sequence shown here is derived from an EMBL/GenBank/DDBJ whole genome shotgun (WGS) entry which is preliminary data.</text>
</comment>
<dbReference type="GO" id="GO:0003700">
    <property type="term" value="F:DNA-binding transcription factor activity"/>
    <property type="evidence" value="ECO:0007669"/>
    <property type="project" value="TreeGrafter"/>
</dbReference>
<dbReference type="Pfam" id="PF01381">
    <property type="entry name" value="HTH_3"/>
    <property type="match status" value="1"/>
</dbReference>
<dbReference type="PANTHER" id="PTHR46797:SF23">
    <property type="entry name" value="HTH-TYPE TRANSCRIPTIONAL REGULATOR SUTR"/>
    <property type="match status" value="1"/>
</dbReference>
<organism evidence="5 6">
    <name type="scientific">Tetragenococcus halophilus</name>
    <name type="common">Pediococcus halophilus</name>
    <dbReference type="NCBI Taxonomy" id="51669"/>
    <lineage>
        <taxon>Bacteria</taxon>
        <taxon>Bacillati</taxon>
        <taxon>Bacillota</taxon>
        <taxon>Bacilli</taxon>
        <taxon>Lactobacillales</taxon>
        <taxon>Enterococcaceae</taxon>
        <taxon>Tetragenococcus</taxon>
    </lineage>
</organism>
<dbReference type="PANTHER" id="PTHR46797">
    <property type="entry name" value="HTH-TYPE TRANSCRIPTIONAL REGULATOR"/>
    <property type="match status" value="1"/>
</dbReference>
<dbReference type="SMART" id="SM00530">
    <property type="entry name" value="HTH_XRE"/>
    <property type="match status" value="1"/>
</dbReference>
<dbReference type="Gene3D" id="1.10.260.40">
    <property type="entry name" value="lambda repressor-like DNA-binding domains"/>
    <property type="match status" value="1"/>
</dbReference>
<gene>
    <name evidence="5" type="ORF">HXW75_08445</name>
</gene>